<feature type="transmembrane region" description="Helical" evidence="1">
    <location>
        <begin position="40"/>
        <end position="58"/>
    </location>
</feature>
<evidence type="ECO:0000313" key="3">
    <source>
        <dbReference type="EMBL" id="QJD94494.1"/>
    </source>
</evidence>
<organism evidence="3 4">
    <name type="scientific">Mucilaginibacter robiniae</name>
    <dbReference type="NCBI Taxonomy" id="2728022"/>
    <lineage>
        <taxon>Bacteria</taxon>
        <taxon>Pseudomonadati</taxon>
        <taxon>Bacteroidota</taxon>
        <taxon>Sphingobacteriia</taxon>
        <taxon>Sphingobacteriales</taxon>
        <taxon>Sphingobacteriaceae</taxon>
        <taxon>Mucilaginibacter</taxon>
    </lineage>
</organism>
<proteinExistence type="predicted"/>
<keyword evidence="4" id="KW-1185">Reference proteome</keyword>
<keyword evidence="1" id="KW-0472">Membrane</keyword>
<gene>
    <name evidence="3" type="ORF">HH214_00720</name>
</gene>
<feature type="transmembrane region" description="Helical" evidence="1">
    <location>
        <begin position="64"/>
        <end position="84"/>
    </location>
</feature>
<evidence type="ECO:0000313" key="4">
    <source>
        <dbReference type="Proteomes" id="UP000503278"/>
    </source>
</evidence>
<feature type="transmembrane region" description="Helical" evidence="1">
    <location>
        <begin position="105"/>
        <end position="123"/>
    </location>
</feature>
<sequence length="326" mass="37302">MDQHIYENLHAEGLISDVSFERIKQHRQHPLFSIHWEVKTLLYVGIIMLTSGSGILIYKNIDTIGHQIILALIALITAGCYAYCFKHKKPFSFAKVQTPNTFFDYILLLGTLCFLIFLGYLQYQYHVFGNQYGLATLIPTLVLFYTAYAFDHIGILNMAIVNLGLCLGVSVNLKQLLSYQTFNSQSVIYTYLGFGLLMLLAAWLTQKYILKKHFAFSYQHYGIHVGFIALIANYFFNYNESASVIWLIVQIALGMYIYQDAIQNKSAYFILLSVLYSYFSLNCLLIRAIMWVAPNDFVGLLLMFFSGSAAGIIYLLVYISRKIRAL</sequence>
<protein>
    <submittedName>
        <fullName evidence="3">DUF2157 domain-containing protein</fullName>
    </submittedName>
</protein>
<dbReference type="Pfam" id="PF09925">
    <property type="entry name" value="DUF2157"/>
    <property type="match status" value="1"/>
</dbReference>
<feature type="transmembrane region" description="Helical" evidence="1">
    <location>
        <begin position="270"/>
        <end position="291"/>
    </location>
</feature>
<keyword evidence="1" id="KW-0812">Transmembrane</keyword>
<name>A0A7L5DYZ1_9SPHI</name>
<feature type="transmembrane region" description="Helical" evidence="1">
    <location>
        <begin position="188"/>
        <end position="206"/>
    </location>
</feature>
<dbReference type="EMBL" id="CP051682">
    <property type="protein sequence ID" value="QJD94494.1"/>
    <property type="molecule type" value="Genomic_DNA"/>
</dbReference>
<feature type="transmembrane region" description="Helical" evidence="1">
    <location>
        <begin position="297"/>
        <end position="319"/>
    </location>
</feature>
<dbReference type="AlphaFoldDB" id="A0A7L5DYZ1"/>
<keyword evidence="1" id="KW-1133">Transmembrane helix</keyword>
<accession>A0A7L5DYZ1</accession>
<evidence type="ECO:0000259" key="2">
    <source>
        <dbReference type="Pfam" id="PF09925"/>
    </source>
</evidence>
<reference evidence="3 4" key="1">
    <citation type="submission" date="2020-04" db="EMBL/GenBank/DDBJ databases">
        <title>Genome sequencing of novel species.</title>
        <authorList>
            <person name="Heo J."/>
            <person name="Kim S.-J."/>
            <person name="Kim J.-S."/>
            <person name="Hong S.-B."/>
            <person name="Kwon S.-W."/>
        </authorList>
    </citation>
    <scope>NUCLEOTIDE SEQUENCE [LARGE SCALE GENOMIC DNA]</scope>
    <source>
        <strain evidence="3 4">F39-2</strain>
    </source>
</reference>
<feature type="transmembrane region" description="Helical" evidence="1">
    <location>
        <begin position="218"/>
        <end position="236"/>
    </location>
</feature>
<evidence type="ECO:0000256" key="1">
    <source>
        <dbReference type="SAM" id="Phobius"/>
    </source>
</evidence>
<feature type="domain" description="DUF2157" evidence="2">
    <location>
        <begin position="9"/>
        <end position="151"/>
    </location>
</feature>
<dbReference type="InterPro" id="IPR018677">
    <property type="entry name" value="DUF2157"/>
</dbReference>
<feature type="transmembrane region" description="Helical" evidence="1">
    <location>
        <begin position="242"/>
        <end position="258"/>
    </location>
</feature>
<dbReference type="RefSeq" id="WP_169605512.1">
    <property type="nucleotide sequence ID" value="NZ_CP051682.1"/>
</dbReference>
<dbReference type="Proteomes" id="UP000503278">
    <property type="component" value="Chromosome"/>
</dbReference>
<dbReference type="KEGG" id="mrob:HH214_00720"/>
<feature type="transmembrane region" description="Helical" evidence="1">
    <location>
        <begin position="155"/>
        <end position="173"/>
    </location>
</feature>